<feature type="region of interest" description="Disordered" evidence="2">
    <location>
        <begin position="425"/>
        <end position="489"/>
    </location>
</feature>
<keyword evidence="5" id="KW-1185">Reference proteome</keyword>
<dbReference type="InterPro" id="IPR041588">
    <property type="entry name" value="Integrase_H2C2"/>
</dbReference>
<dbReference type="EC" id="2.7.7.49" evidence="1"/>
<comment type="caution">
    <text evidence="4">The sequence shown here is derived from an EMBL/GenBank/DDBJ whole genome shotgun (WGS) entry which is preliminary data.</text>
</comment>
<dbReference type="GO" id="GO:0003964">
    <property type="term" value="F:RNA-directed DNA polymerase activity"/>
    <property type="evidence" value="ECO:0007669"/>
    <property type="project" value="UniProtKB-EC"/>
</dbReference>
<feature type="compositionally biased region" description="Polar residues" evidence="2">
    <location>
        <begin position="439"/>
        <end position="449"/>
    </location>
</feature>
<feature type="domain" description="Integrase catalytic" evidence="3">
    <location>
        <begin position="256"/>
        <end position="417"/>
    </location>
</feature>
<reference evidence="4 5" key="1">
    <citation type="submission" date="2019-07" db="EMBL/GenBank/DDBJ databases">
        <title>Draft genome assembly of a fouling barnacle, Amphibalanus amphitrite (Darwin, 1854): The first reference genome for Thecostraca.</title>
        <authorList>
            <person name="Kim W."/>
        </authorList>
    </citation>
    <scope>NUCLEOTIDE SEQUENCE [LARGE SCALE GENOMIC DNA]</scope>
    <source>
        <strain evidence="4">SNU_AA5</strain>
        <tissue evidence="4">Soma without cirri and trophi</tissue>
    </source>
</reference>
<protein>
    <recommendedName>
        <fullName evidence="1">RNA-directed DNA polymerase</fullName>
        <ecNumber evidence="1">2.7.7.49</ecNumber>
    </recommendedName>
</protein>
<proteinExistence type="predicted"/>
<dbReference type="PANTHER" id="PTHR37984:SF15">
    <property type="entry name" value="INTEGRASE CATALYTIC DOMAIN-CONTAINING PROTEIN"/>
    <property type="match status" value="1"/>
</dbReference>
<dbReference type="SUPFAM" id="SSF53098">
    <property type="entry name" value="Ribonuclease H-like"/>
    <property type="match status" value="1"/>
</dbReference>
<dbReference type="GO" id="GO:0003676">
    <property type="term" value="F:nucleic acid binding"/>
    <property type="evidence" value="ECO:0007669"/>
    <property type="project" value="InterPro"/>
</dbReference>
<dbReference type="PROSITE" id="PS50994">
    <property type="entry name" value="INTEGRASE"/>
    <property type="match status" value="1"/>
</dbReference>
<dbReference type="FunFam" id="3.30.420.10:FF:000063">
    <property type="entry name" value="Retrovirus-related Pol polyprotein from transposon 297-like Protein"/>
    <property type="match status" value="1"/>
</dbReference>
<evidence type="ECO:0000256" key="1">
    <source>
        <dbReference type="ARBA" id="ARBA00012493"/>
    </source>
</evidence>
<dbReference type="InterPro" id="IPR001584">
    <property type="entry name" value="Integrase_cat-core"/>
</dbReference>
<dbReference type="GO" id="GO:0015074">
    <property type="term" value="P:DNA integration"/>
    <property type="evidence" value="ECO:0007669"/>
    <property type="project" value="InterPro"/>
</dbReference>
<evidence type="ECO:0000259" key="3">
    <source>
        <dbReference type="PROSITE" id="PS50994"/>
    </source>
</evidence>
<dbReference type="InterPro" id="IPR012337">
    <property type="entry name" value="RNaseH-like_sf"/>
</dbReference>
<dbReference type="EMBL" id="VIIS01000516">
    <property type="protein sequence ID" value="KAF0308064.1"/>
    <property type="molecule type" value="Genomic_DNA"/>
</dbReference>
<dbReference type="Gene3D" id="3.30.420.10">
    <property type="entry name" value="Ribonuclease H-like superfamily/Ribonuclease H"/>
    <property type="match status" value="1"/>
</dbReference>
<gene>
    <name evidence="4" type="primary">K02A2.6_52</name>
    <name evidence="4" type="ORF">FJT64_020708</name>
</gene>
<feature type="region of interest" description="Disordered" evidence="2">
    <location>
        <begin position="514"/>
        <end position="610"/>
    </location>
</feature>
<dbReference type="OrthoDB" id="6380665at2759"/>
<accession>A0A6A4WW26</accession>
<dbReference type="FunFam" id="1.10.340.70:FF:000004">
    <property type="entry name" value="Retrovirus-related Pol polyprotein from transposon 297-like Protein"/>
    <property type="match status" value="1"/>
</dbReference>
<dbReference type="Gene3D" id="1.10.340.70">
    <property type="match status" value="1"/>
</dbReference>
<dbReference type="InterPro" id="IPR050951">
    <property type="entry name" value="Retrovirus_Pol_polyprotein"/>
</dbReference>
<name>A0A6A4WW26_AMPAM</name>
<feature type="compositionally biased region" description="Pro residues" evidence="2">
    <location>
        <begin position="529"/>
        <end position="555"/>
    </location>
</feature>
<dbReference type="Pfam" id="PF17921">
    <property type="entry name" value="Integrase_H2C2"/>
    <property type="match status" value="1"/>
</dbReference>
<dbReference type="InterPro" id="IPR036397">
    <property type="entry name" value="RNaseH_sf"/>
</dbReference>
<evidence type="ECO:0000313" key="5">
    <source>
        <dbReference type="Proteomes" id="UP000440578"/>
    </source>
</evidence>
<dbReference type="AlphaFoldDB" id="A0A6A4WW26"/>
<sequence>MSPRQLYGFGQQPLSVLGTLPTTVTYNNQAVPTNFYLVDTNKTEAIMGMDLLQALGVTLHPASHSVYTSRLLPYSYTVEYRPGRSIPVADALSRLPLPDTGAAETDGDEIVALLTDDVSDVITDDDVCAASAADPVMEQLRSVIRTGWPDAARQCTPETRDYFAVRNELQVRQDGVVLRGPDRAVVPAALRSKYLQLAHRAHDGVVRTKQLLRDLAWWPGMSKDAAALVADCPSCHAKDAVLTQQARPAPLQPVELPDRPWSKLGLDIVGPIPGAPPSAKYAITMTDYHSKWPEVALTSSIETDDVIQFLSQAWSREGLCDELVTDNGPQFTSDKFRQYLAQRGIRHHTSAVYWPRGNGAVERLNREVKVWLKEATQLQSRTAASFSGHVRQRLALYRATPHCTTGQSPSALLHGRRMRLHLPVTTETPPRDSSLQHRVATQQQRNSRGYDSRQAARPSDLQPGDTVRVRRQGHVPKNQSRFSSPRRIARQLGPATFILSDGTKRNAAHLARIPDAAPTGSAPPSTDGPEPPPPPPPPADPAPPSSGEPQPPSPQPTASTVPPTAPTESARPSDVADVALPAATGAARDRSPGGPRPPQRAPVGGTPRRQ</sequence>
<feature type="compositionally biased region" description="Low complexity" evidence="2">
    <location>
        <begin position="556"/>
        <end position="570"/>
    </location>
</feature>
<dbReference type="Proteomes" id="UP000440578">
    <property type="component" value="Unassembled WGS sequence"/>
</dbReference>
<organism evidence="4 5">
    <name type="scientific">Amphibalanus amphitrite</name>
    <name type="common">Striped barnacle</name>
    <name type="synonym">Balanus amphitrite</name>
    <dbReference type="NCBI Taxonomy" id="1232801"/>
    <lineage>
        <taxon>Eukaryota</taxon>
        <taxon>Metazoa</taxon>
        <taxon>Ecdysozoa</taxon>
        <taxon>Arthropoda</taxon>
        <taxon>Crustacea</taxon>
        <taxon>Multicrustacea</taxon>
        <taxon>Cirripedia</taxon>
        <taxon>Thoracica</taxon>
        <taxon>Thoracicalcarea</taxon>
        <taxon>Balanomorpha</taxon>
        <taxon>Balanoidea</taxon>
        <taxon>Balanidae</taxon>
        <taxon>Amphibalaninae</taxon>
        <taxon>Amphibalanus</taxon>
    </lineage>
</organism>
<dbReference type="PANTHER" id="PTHR37984">
    <property type="entry name" value="PROTEIN CBG26694"/>
    <property type="match status" value="1"/>
</dbReference>
<evidence type="ECO:0000256" key="2">
    <source>
        <dbReference type="SAM" id="MobiDB-lite"/>
    </source>
</evidence>
<dbReference type="Pfam" id="PF00665">
    <property type="entry name" value="rve"/>
    <property type="match status" value="1"/>
</dbReference>
<evidence type="ECO:0000313" key="4">
    <source>
        <dbReference type="EMBL" id="KAF0308064.1"/>
    </source>
</evidence>